<dbReference type="PANTHER" id="PTHR43685">
    <property type="entry name" value="GLYCOSYLTRANSFERASE"/>
    <property type="match status" value="1"/>
</dbReference>
<keyword evidence="1" id="KW-1133">Transmembrane helix</keyword>
<reference evidence="3 4" key="1">
    <citation type="submission" date="2019-03" db="EMBL/GenBank/DDBJ databases">
        <title>Genomic Encyclopedia of Type Strains, Phase III (KMG-III): the genomes of soil and plant-associated and newly described type strains.</title>
        <authorList>
            <person name="Whitman W."/>
        </authorList>
    </citation>
    <scope>NUCLEOTIDE SEQUENCE [LARGE SCALE GENOMIC DNA]</scope>
    <source>
        <strain evidence="3 4">CECT 8976</strain>
    </source>
</reference>
<dbReference type="OrthoDB" id="9781367at2"/>
<dbReference type="Gene3D" id="3.90.550.10">
    <property type="entry name" value="Spore Coat Polysaccharide Biosynthesis Protein SpsA, Chain A"/>
    <property type="match status" value="1"/>
</dbReference>
<dbReference type="PANTHER" id="PTHR43685:SF11">
    <property type="entry name" value="GLYCOSYLTRANSFERASE TAGX-RELATED"/>
    <property type="match status" value="1"/>
</dbReference>
<dbReference type="Proteomes" id="UP000295611">
    <property type="component" value="Unassembled WGS sequence"/>
</dbReference>
<feature type="transmembrane region" description="Helical" evidence="1">
    <location>
        <begin position="287"/>
        <end position="305"/>
    </location>
</feature>
<dbReference type="RefSeq" id="WP_133681478.1">
    <property type="nucleotide sequence ID" value="NZ_SNZP01000009.1"/>
</dbReference>
<evidence type="ECO:0000256" key="1">
    <source>
        <dbReference type="SAM" id="Phobius"/>
    </source>
</evidence>
<proteinExistence type="predicted"/>
<keyword evidence="4" id="KW-1185">Reference proteome</keyword>
<dbReference type="SUPFAM" id="SSF53448">
    <property type="entry name" value="Nucleotide-diphospho-sugar transferases"/>
    <property type="match status" value="1"/>
</dbReference>
<feature type="domain" description="Glycosyltransferase 2-like" evidence="2">
    <location>
        <begin position="14"/>
        <end position="145"/>
    </location>
</feature>
<evidence type="ECO:0000313" key="3">
    <source>
        <dbReference type="EMBL" id="TDR77818.1"/>
    </source>
</evidence>
<organism evidence="3 4">
    <name type="scientific">Paludibacterium purpuratum</name>
    <dbReference type="NCBI Taxonomy" id="1144873"/>
    <lineage>
        <taxon>Bacteria</taxon>
        <taxon>Pseudomonadati</taxon>
        <taxon>Pseudomonadota</taxon>
        <taxon>Betaproteobacteria</taxon>
        <taxon>Neisseriales</taxon>
        <taxon>Chromobacteriaceae</taxon>
        <taxon>Paludibacterium</taxon>
    </lineage>
</organism>
<keyword evidence="1" id="KW-0812">Transmembrane</keyword>
<dbReference type="Pfam" id="PF00535">
    <property type="entry name" value="Glycos_transf_2"/>
    <property type="match status" value="1"/>
</dbReference>
<keyword evidence="1" id="KW-0472">Membrane</keyword>
<dbReference type="EMBL" id="SNZP01000009">
    <property type="protein sequence ID" value="TDR77818.1"/>
    <property type="molecule type" value="Genomic_DNA"/>
</dbReference>
<name>A0A4R7B266_9NEIS</name>
<dbReference type="InterPro" id="IPR050834">
    <property type="entry name" value="Glycosyltransf_2"/>
</dbReference>
<dbReference type="InterPro" id="IPR001173">
    <property type="entry name" value="Glyco_trans_2-like"/>
</dbReference>
<protein>
    <submittedName>
        <fullName evidence="3">Glycosyl transferase family 2</fullName>
    </submittedName>
</protein>
<dbReference type="GO" id="GO:0016740">
    <property type="term" value="F:transferase activity"/>
    <property type="evidence" value="ECO:0007669"/>
    <property type="project" value="UniProtKB-KW"/>
</dbReference>
<comment type="caution">
    <text evidence="3">The sequence shown here is derived from an EMBL/GenBank/DDBJ whole genome shotgun (WGS) entry which is preliminary data.</text>
</comment>
<dbReference type="InterPro" id="IPR029044">
    <property type="entry name" value="Nucleotide-diphossugar_trans"/>
</dbReference>
<sequence>MHLWQRPSESRIDVVVCTYRRPVLLAQLIEAIQAQRLSGLRVRLIVVDNDPDGSARQVVERASAQDAPVALCYVAEPRCNIALARNAGLNACNADFIALIDDDELPAVDWLSNLMAVAMRYAAGLVFAPVLPVFHPDAPRWLTEGGFFDRPRHATGTAVPLLEARTGNVLIRGSLLVASPLRFDPRLGLSGGEDYAFFRALYPSCQRAVWCDEAAVSESVPLARTNPRWLLKRSFRIGSVEASLARRGMTPHSPPMLVLKTIYLAAKLCLDLVRAPLWPRARRLKSWRQGAIAVGLAYGLLFGVYREYK</sequence>
<keyword evidence="3" id="KW-0808">Transferase</keyword>
<evidence type="ECO:0000313" key="4">
    <source>
        <dbReference type="Proteomes" id="UP000295611"/>
    </source>
</evidence>
<evidence type="ECO:0000259" key="2">
    <source>
        <dbReference type="Pfam" id="PF00535"/>
    </source>
</evidence>
<gene>
    <name evidence="3" type="ORF">DFP86_10958</name>
</gene>
<accession>A0A4R7B266</accession>
<dbReference type="AlphaFoldDB" id="A0A4R7B266"/>
<dbReference type="CDD" id="cd00761">
    <property type="entry name" value="Glyco_tranf_GTA_type"/>
    <property type="match status" value="1"/>
</dbReference>